<protein>
    <submittedName>
        <fullName evidence="1">Uncharacterized protein</fullName>
    </submittedName>
</protein>
<name>A0A1X6NWE3_PORUM</name>
<keyword evidence="2" id="KW-1185">Reference proteome</keyword>
<dbReference type="Proteomes" id="UP000218209">
    <property type="component" value="Unassembled WGS sequence"/>
</dbReference>
<sequence>MQDTVNHGLTAYVSRCLTPFSSLPSCVSCCWGSAVGGRHFRCVRHKQHLLRLTAGVFVDQSNPSLPPLDVAGRPCPRYYRPPHYW</sequence>
<gene>
    <name evidence="1" type="ORF">BU14_0393s0016</name>
</gene>
<reference evidence="1 2" key="1">
    <citation type="submission" date="2017-03" db="EMBL/GenBank/DDBJ databases">
        <title>WGS assembly of Porphyra umbilicalis.</title>
        <authorList>
            <person name="Brawley S.H."/>
            <person name="Blouin N.A."/>
            <person name="Ficko-Blean E."/>
            <person name="Wheeler G.L."/>
            <person name="Lohr M."/>
            <person name="Goodson H.V."/>
            <person name="Jenkins J.W."/>
            <person name="Blaby-Haas C.E."/>
            <person name="Helliwell K.E."/>
            <person name="Chan C."/>
            <person name="Marriage T."/>
            <person name="Bhattacharya D."/>
            <person name="Klein A.S."/>
            <person name="Badis Y."/>
            <person name="Brodie J."/>
            <person name="Cao Y."/>
            <person name="Collen J."/>
            <person name="Dittami S.M."/>
            <person name="Gachon C.M."/>
            <person name="Green B.R."/>
            <person name="Karpowicz S."/>
            <person name="Kim J.W."/>
            <person name="Kudahl U."/>
            <person name="Lin S."/>
            <person name="Michel G."/>
            <person name="Mittag M."/>
            <person name="Olson B.J."/>
            <person name="Pangilinan J."/>
            <person name="Peng Y."/>
            <person name="Qiu H."/>
            <person name="Shu S."/>
            <person name="Singer J.T."/>
            <person name="Smith A.G."/>
            <person name="Sprecher B.N."/>
            <person name="Wagner V."/>
            <person name="Wang W."/>
            <person name="Wang Z.-Y."/>
            <person name="Yan J."/>
            <person name="Yarish C."/>
            <person name="Zoeuner-Riek S."/>
            <person name="Zhuang Y."/>
            <person name="Zou Y."/>
            <person name="Lindquist E.A."/>
            <person name="Grimwood J."/>
            <person name="Barry K."/>
            <person name="Rokhsar D.S."/>
            <person name="Schmutz J."/>
            <person name="Stiller J.W."/>
            <person name="Grossman A.R."/>
            <person name="Prochnik S.E."/>
        </authorList>
    </citation>
    <scope>NUCLEOTIDE SEQUENCE [LARGE SCALE GENOMIC DNA]</scope>
    <source>
        <strain evidence="1">4086291</strain>
    </source>
</reference>
<evidence type="ECO:0000313" key="2">
    <source>
        <dbReference type="Proteomes" id="UP000218209"/>
    </source>
</evidence>
<dbReference type="AlphaFoldDB" id="A0A1X6NWE3"/>
<evidence type="ECO:0000313" key="1">
    <source>
        <dbReference type="EMBL" id="OSX72928.1"/>
    </source>
</evidence>
<organism evidence="1 2">
    <name type="scientific">Porphyra umbilicalis</name>
    <name type="common">Purple laver</name>
    <name type="synonym">Red alga</name>
    <dbReference type="NCBI Taxonomy" id="2786"/>
    <lineage>
        <taxon>Eukaryota</taxon>
        <taxon>Rhodophyta</taxon>
        <taxon>Bangiophyceae</taxon>
        <taxon>Bangiales</taxon>
        <taxon>Bangiaceae</taxon>
        <taxon>Porphyra</taxon>
    </lineage>
</organism>
<proteinExistence type="predicted"/>
<dbReference type="EMBL" id="KV919030">
    <property type="protein sequence ID" value="OSX72928.1"/>
    <property type="molecule type" value="Genomic_DNA"/>
</dbReference>
<accession>A0A1X6NWE3</accession>